<organism evidence="1 2">
    <name type="scientific">Trichinella pseudospiralis</name>
    <name type="common">Parasitic roundworm</name>
    <dbReference type="NCBI Taxonomy" id="6337"/>
    <lineage>
        <taxon>Eukaryota</taxon>
        <taxon>Metazoa</taxon>
        <taxon>Ecdysozoa</taxon>
        <taxon>Nematoda</taxon>
        <taxon>Enoplea</taxon>
        <taxon>Dorylaimia</taxon>
        <taxon>Trichinellida</taxon>
        <taxon>Trichinellidae</taxon>
        <taxon>Trichinella</taxon>
    </lineage>
</organism>
<name>A0A0V1DTK4_TRIPS</name>
<reference evidence="1 2" key="1">
    <citation type="submission" date="2015-01" db="EMBL/GenBank/DDBJ databases">
        <title>Evolution of Trichinella species and genotypes.</title>
        <authorList>
            <person name="Korhonen P.K."/>
            <person name="Edoardo P."/>
            <person name="Giuseppe L.R."/>
            <person name="Gasser R.B."/>
        </authorList>
    </citation>
    <scope>NUCLEOTIDE SEQUENCE [LARGE SCALE GENOMIC DNA]</scope>
    <source>
        <strain evidence="1">ISS470</strain>
    </source>
</reference>
<keyword evidence="2" id="KW-1185">Reference proteome</keyword>
<comment type="caution">
    <text evidence="1">The sequence shown here is derived from an EMBL/GenBank/DDBJ whole genome shotgun (WGS) entry which is preliminary data.</text>
</comment>
<dbReference type="Proteomes" id="UP000054995">
    <property type="component" value="Unassembled WGS sequence"/>
</dbReference>
<gene>
    <name evidence="1" type="ORF">T4D_8252</name>
</gene>
<proteinExistence type="predicted"/>
<dbReference type="OrthoDB" id="10516934at2759"/>
<accession>A0A0V1DTK4</accession>
<dbReference type="AlphaFoldDB" id="A0A0V1DTK4"/>
<dbReference type="EMBL" id="JYDT01001373">
    <property type="protein sequence ID" value="KRY64905.1"/>
    <property type="molecule type" value="Genomic_DNA"/>
</dbReference>
<protein>
    <submittedName>
        <fullName evidence="1">Uncharacterized protein</fullName>
    </submittedName>
</protein>
<sequence length="34" mass="4053">MFVERNEINSMVSSSGEEHNKYYRKVATHRILLL</sequence>
<evidence type="ECO:0000313" key="1">
    <source>
        <dbReference type="EMBL" id="KRY64905.1"/>
    </source>
</evidence>
<evidence type="ECO:0000313" key="2">
    <source>
        <dbReference type="Proteomes" id="UP000054995"/>
    </source>
</evidence>